<evidence type="ECO:0000259" key="3">
    <source>
        <dbReference type="PROSITE" id="PS51371"/>
    </source>
</evidence>
<dbReference type="PROSITE" id="PS51371">
    <property type="entry name" value="CBS"/>
    <property type="match status" value="1"/>
</dbReference>
<proteinExistence type="predicted"/>
<protein>
    <recommendedName>
        <fullName evidence="3">CBS domain-containing protein</fullName>
    </recommendedName>
</protein>
<dbReference type="InterPro" id="IPR051462">
    <property type="entry name" value="CBS_domain-containing"/>
</dbReference>
<dbReference type="EMBL" id="LQYN01000025">
    <property type="protein sequence ID" value="KYD09294.1"/>
    <property type="molecule type" value="Genomic_DNA"/>
</dbReference>
<keyword evidence="1" id="KW-0677">Repeat</keyword>
<reference evidence="4 5" key="1">
    <citation type="submission" date="2016-01" db="EMBL/GenBank/DDBJ databases">
        <title>Genome Sequences of Twelve Sporeforming Bacillus Species Isolated from Foods.</title>
        <authorList>
            <person name="Berendsen E.M."/>
            <person name="Wells-Bennik M.H."/>
            <person name="Krawcyk A.O."/>
            <person name="De Jong A."/>
            <person name="Holsappel S."/>
            <person name="Eijlander R.T."/>
            <person name="Kuipers O.P."/>
        </authorList>
    </citation>
    <scope>NUCLEOTIDE SEQUENCE [LARGE SCALE GENOMIC DNA]</scope>
    <source>
        <strain evidence="4 5">B4102</strain>
    </source>
</reference>
<organism evidence="4 5">
    <name type="scientific">Heyndrickxia sporothermodurans</name>
    <dbReference type="NCBI Taxonomy" id="46224"/>
    <lineage>
        <taxon>Bacteria</taxon>
        <taxon>Bacillati</taxon>
        <taxon>Bacillota</taxon>
        <taxon>Bacilli</taxon>
        <taxon>Bacillales</taxon>
        <taxon>Bacillaceae</taxon>
        <taxon>Heyndrickxia</taxon>
    </lineage>
</organism>
<dbReference type="PANTHER" id="PTHR48108">
    <property type="entry name" value="CBS DOMAIN-CONTAINING PROTEIN CBSX2, CHLOROPLASTIC"/>
    <property type="match status" value="1"/>
</dbReference>
<dbReference type="AlphaFoldDB" id="A0A150LAI8"/>
<dbReference type="SUPFAM" id="SSF54631">
    <property type="entry name" value="CBS-domain pair"/>
    <property type="match status" value="1"/>
</dbReference>
<evidence type="ECO:0000313" key="4">
    <source>
        <dbReference type="EMBL" id="KYD09294.1"/>
    </source>
</evidence>
<feature type="domain" description="CBS" evidence="3">
    <location>
        <begin position="7"/>
        <end position="66"/>
    </location>
</feature>
<sequence length="210" mass="24351">MFAKNIMIPKSRCFYVNAEDTVEHALQVLRSKKVDGLPVLSGDEYVGMITHYHIYKNFFNSEMSKEEFLKTKKVSEIATHQEIYFQGNEIFENTLVELKDFPLFAVVDEARKFLGVVTRFDVIEQFQSAFGIKRPGIRIAFSSVEVEGRIARLANIIQQYHESVISLVTFDETDKLVRRIILKIEKRDNIDKFINSLEDSGFRVLNITED</sequence>
<dbReference type="OrthoDB" id="1706107at2"/>
<keyword evidence="5" id="KW-1185">Reference proteome</keyword>
<gene>
    <name evidence="4" type="ORF">B4102_2560</name>
</gene>
<evidence type="ECO:0000256" key="2">
    <source>
        <dbReference type="PROSITE-ProRule" id="PRU00703"/>
    </source>
</evidence>
<name>A0A150LAI8_9BACI</name>
<dbReference type="Pfam" id="PF00571">
    <property type="entry name" value="CBS"/>
    <property type="match status" value="2"/>
</dbReference>
<dbReference type="STRING" id="46224.B4102_2560"/>
<dbReference type="SMART" id="SM00116">
    <property type="entry name" value="CBS"/>
    <property type="match status" value="1"/>
</dbReference>
<dbReference type="Gene3D" id="3.10.580.10">
    <property type="entry name" value="CBS-domain"/>
    <property type="match status" value="1"/>
</dbReference>
<keyword evidence="2" id="KW-0129">CBS domain</keyword>
<dbReference type="InterPro" id="IPR000644">
    <property type="entry name" value="CBS_dom"/>
</dbReference>
<evidence type="ECO:0000256" key="1">
    <source>
        <dbReference type="ARBA" id="ARBA00022737"/>
    </source>
</evidence>
<accession>A0A150LAI8</accession>
<evidence type="ECO:0000313" key="5">
    <source>
        <dbReference type="Proteomes" id="UP000075666"/>
    </source>
</evidence>
<comment type="caution">
    <text evidence="4">The sequence shown here is derived from an EMBL/GenBank/DDBJ whole genome shotgun (WGS) entry which is preliminary data.</text>
</comment>
<dbReference type="Proteomes" id="UP000075666">
    <property type="component" value="Unassembled WGS sequence"/>
</dbReference>
<dbReference type="PATRIC" id="fig|46224.3.peg.1739"/>
<dbReference type="InterPro" id="IPR046342">
    <property type="entry name" value="CBS_dom_sf"/>
</dbReference>
<dbReference type="RefSeq" id="WP_066228723.1">
    <property type="nucleotide sequence ID" value="NZ_JALKTV010000001.1"/>
</dbReference>
<dbReference type="PANTHER" id="PTHR48108:SF26">
    <property type="entry name" value="CBS DOMAIN-CONTAINING PROTEIN DDB_G0289609"/>
    <property type="match status" value="1"/>
</dbReference>